<reference evidence="3" key="1">
    <citation type="journal article" date="2006" name="Nature">
        <title>Deciphering the evolution and metabolism of an anammox bacterium from a community genome.</title>
        <authorList>
            <person name="Strous M."/>
            <person name="Pelletier E."/>
            <person name="Mangenot S."/>
            <person name="Rattei T."/>
            <person name="Lehner A."/>
            <person name="Taylor M.W."/>
            <person name="Horn M."/>
            <person name="Daims H."/>
            <person name="Bartol-Mavel D."/>
            <person name="Wincker P."/>
            <person name="Barbe V."/>
            <person name="Fonknechten N."/>
            <person name="Vallenet D."/>
            <person name="Segurens B."/>
            <person name="Schenowitz-Truong C."/>
            <person name="Medigue C."/>
            <person name="Collingro A."/>
            <person name="Snel B."/>
            <person name="Dutilh B.E."/>
            <person name="OpDenCamp H.J.M."/>
            <person name="vanDerDrift C."/>
            <person name="Cirpus I."/>
            <person name="vanDePas-Schoonen K.T."/>
            <person name="Harhangi H.R."/>
            <person name="vanNiftrik L."/>
            <person name="Schmid M."/>
            <person name="Keltjens J."/>
            <person name="vanDeVossenberg J."/>
            <person name="Kartal B."/>
            <person name="Meier H."/>
            <person name="Frishman D."/>
            <person name="Huynen M.A."/>
            <person name="Mewes H."/>
            <person name="Weissenbach J."/>
            <person name="Jetten M.S.M."/>
            <person name="Wagner M."/>
            <person name="LePaslier D."/>
        </authorList>
    </citation>
    <scope>NUCLEOTIDE SEQUENCE</scope>
</reference>
<dbReference type="EMBL" id="CT573074">
    <property type="protein sequence ID" value="CAJ70972.1"/>
    <property type="molecule type" value="Genomic_DNA"/>
</dbReference>
<dbReference type="InterPro" id="IPR043724">
    <property type="entry name" value="DUF5666"/>
</dbReference>
<sequence>MRIMGPCTAVKIPVWHLEFICHFSANRKLDWKYKTFGSDYKPKPAKYWFYLTCKTNIKKTFLTKGEKSMLTHMKRITLNTIIAGMFTLAAAFPLYAAKKGAMVGKISSLDETNETIMLMDDLVEVNCIDAKLRIKGVDDPTLADLKVGDTVKVKGDAGSSSVIEASKVKEPVKLNKKYDGKFSGETRQVNTSKKTFELLGQEIDASSLSSVTMSSRKISFDNMVSGVQVYVNASVKNGKLVANTMEISSKSCNFCH</sequence>
<keyword evidence="1" id="KW-0812">Transmembrane</keyword>
<proteinExistence type="predicted"/>
<evidence type="ECO:0000256" key="1">
    <source>
        <dbReference type="SAM" id="Phobius"/>
    </source>
</evidence>
<feature type="domain" description="DUF5666" evidence="2">
    <location>
        <begin position="134"/>
        <end position="169"/>
    </location>
</feature>
<gene>
    <name evidence="3" type="ORF">kustb0227</name>
</gene>
<evidence type="ECO:0000313" key="3">
    <source>
        <dbReference type="EMBL" id="CAJ70972.1"/>
    </source>
</evidence>
<evidence type="ECO:0000259" key="2">
    <source>
        <dbReference type="Pfam" id="PF18914"/>
    </source>
</evidence>
<reference evidence="3" key="2">
    <citation type="submission" date="2006-01" db="EMBL/GenBank/DDBJ databases">
        <authorList>
            <person name="Genoscope"/>
        </authorList>
    </citation>
    <scope>NUCLEOTIDE SEQUENCE</scope>
</reference>
<organism evidence="3">
    <name type="scientific">Kuenenia stuttgartiensis</name>
    <dbReference type="NCBI Taxonomy" id="174633"/>
    <lineage>
        <taxon>Bacteria</taxon>
        <taxon>Pseudomonadati</taxon>
        <taxon>Planctomycetota</taxon>
        <taxon>Candidatus Brocadiia</taxon>
        <taxon>Candidatus Brocadiales</taxon>
        <taxon>Candidatus Brocadiaceae</taxon>
        <taxon>Candidatus Kuenenia</taxon>
    </lineage>
</organism>
<accession>Q1PUR1</accession>
<keyword evidence="1" id="KW-0472">Membrane</keyword>
<protein>
    <recommendedName>
        <fullName evidence="2">DUF5666 domain-containing protein</fullName>
    </recommendedName>
</protein>
<name>Q1PUR1_KUEST</name>
<feature type="transmembrane region" description="Helical" evidence="1">
    <location>
        <begin position="76"/>
        <end position="96"/>
    </location>
</feature>
<dbReference type="AlphaFoldDB" id="Q1PUR1"/>
<keyword evidence="1" id="KW-1133">Transmembrane helix</keyword>
<dbReference type="Pfam" id="PF18914">
    <property type="entry name" value="DUF5666"/>
    <property type="match status" value="1"/>
</dbReference>